<name>A0AAV4NAA2_CAEEX</name>
<keyword evidence="2" id="KW-1185">Reference proteome</keyword>
<dbReference type="AlphaFoldDB" id="A0AAV4NAA2"/>
<accession>A0AAV4NAA2</accession>
<reference evidence="1 2" key="1">
    <citation type="submission" date="2021-06" db="EMBL/GenBank/DDBJ databases">
        <title>Caerostris extrusa draft genome.</title>
        <authorList>
            <person name="Kono N."/>
            <person name="Arakawa K."/>
        </authorList>
    </citation>
    <scope>NUCLEOTIDE SEQUENCE [LARGE SCALE GENOMIC DNA]</scope>
</reference>
<gene>
    <name evidence="1" type="primary">elt-1</name>
    <name evidence="1" type="ORF">CEXT_372841</name>
</gene>
<sequence length="161" mass="18303">MGKRGKEKERSSSKQTGSENQWGFDWAEQAFVPCRYWTIVDYEMLTMSKDGKIRSKEDALASIGRKMRRPIAMKKDGIQTRNRKIVSRGRKKCSASMEDGGRTYSSRDYVDCNPIPQCPRAPYVDNETFFPPECSGGPFNNLQHSGYVLHTYPQAVMGAMT</sequence>
<organism evidence="1 2">
    <name type="scientific">Caerostris extrusa</name>
    <name type="common">Bark spider</name>
    <name type="synonym">Caerostris bankana</name>
    <dbReference type="NCBI Taxonomy" id="172846"/>
    <lineage>
        <taxon>Eukaryota</taxon>
        <taxon>Metazoa</taxon>
        <taxon>Ecdysozoa</taxon>
        <taxon>Arthropoda</taxon>
        <taxon>Chelicerata</taxon>
        <taxon>Arachnida</taxon>
        <taxon>Araneae</taxon>
        <taxon>Araneomorphae</taxon>
        <taxon>Entelegynae</taxon>
        <taxon>Araneoidea</taxon>
        <taxon>Araneidae</taxon>
        <taxon>Caerostris</taxon>
    </lineage>
</organism>
<proteinExistence type="predicted"/>
<protein>
    <submittedName>
        <fullName evidence="1">Transcription factor elt-1</fullName>
    </submittedName>
</protein>
<dbReference type="EMBL" id="BPLR01003161">
    <property type="protein sequence ID" value="GIX81742.1"/>
    <property type="molecule type" value="Genomic_DNA"/>
</dbReference>
<dbReference type="Proteomes" id="UP001054945">
    <property type="component" value="Unassembled WGS sequence"/>
</dbReference>
<comment type="caution">
    <text evidence="1">The sequence shown here is derived from an EMBL/GenBank/DDBJ whole genome shotgun (WGS) entry which is preliminary data.</text>
</comment>
<evidence type="ECO:0000313" key="2">
    <source>
        <dbReference type="Proteomes" id="UP001054945"/>
    </source>
</evidence>
<evidence type="ECO:0000313" key="1">
    <source>
        <dbReference type="EMBL" id="GIX81742.1"/>
    </source>
</evidence>